<evidence type="ECO:0000313" key="1">
    <source>
        <dbReference type="EMBL" id="KAA6327966.1"/>
    </source>
</evidence>
<dbReference type="CDD" id="cd02603">
    <property type="entry name" value="HAD_sEH-N_like"/>
    <property type="match status" value="1"/>
</dbReference>
<dbReference type="Gene3D" id="3.40.50.1000">
    <property type="entry name" value="HAD superfamily/HAD-like"/>
    <property type="match status" value="1"/>
</dbReference>
<reference evidence="1" key="1">
    <citation type="submission" date="2019-03" db="EMBL/GenBank/DDBJ databases">
        <title>Single cell metagenomics reveals metabolic interactions within the superorganism composed of flagellate Streblomastix strix and complex community of Bacteroidetes bacteria on its surface.</title>
        <authorList>
            <person name="Treitli S.C."/>
            <person name="Kolisko M."/>
            <person name="Husnik F."/>
            <person name="Keeling P."/>
            <person name="Hampl V."/>
        </authorList>
    </citation>
    <scope>NUCLEOTIDE SEQUENCE</scope>
    <source>
        <strain evidence="1">STM</strain>
    </source>
</reference>
<dbReference type="NCBIfam" id="TIGR01509">
    <property type="entry name" value="HAD-SF-IA-v3"/>
    <property type="match status" value="1"/>
</dbReference>
<protein>
    <submittedName>
        <fullName evidence="1">HAD family phosphatase</fullName>
        <ecNumber evidence="1">3.1.3.-</ecNumber>
    </submittedName>
</protein>
<dbReference type="GO" id="GO:0016787">
    <property type="term" value="F:hydrolase activity"/>
    <property type="evidence" value="ECO:0007669"/>
    <property type="project" value="UniProtKB-KW"/>
</dbReference>
<dbReference type="AlphaFoldDB" id="A0A5J4R208"/>
<dbReference type="InterPro" id="IPR036412">
    <property type="entry name" value="HAD-like_sf"/>
</dbReference>
<comment type="caution">
    <text evidence="1">The sequence shown here is derived from an EMBL/GenBank/DDBJ whole genome shotgun (WGS) entry which is preliminary data.</text>
</comment>
<proteinExistence type="predicted"/>
<gene>
    <name evidence="1" type="ORF">EZS27_023091</name>
</gene>
<dbReference type="InterPro" id="IPR006439">
    <property type="entry name" value="HAD-SF_hydro_IA"/>
</dbReference>
<dbReference type="Gene3D" id="1.10.150.240">
    <property type="entry name" value="Putative phosphatase, domain 2"/>
    <property type="match status" value="1"/>
</dbReference>
<dbReference type="EMBL" id="SNRY01001900">
    <property type="protein sequence ID" value="KAA6327966.1"/>
    <property type="molecule type" value="Genomic_DNA"/>
</dbReference>
<dbReference type="PANTHER" id="PTHR43611">
    <property type="entry name" value="ALPHA-D-GLUCOSE 1-PHOSPHATE PHOSPHATASE"/>
    <property type="match status" value="1"/>
</dbReference>
<name>A0A5J4R208_9ZZZZ</name>
<sequence>MKINEIKNLLIDFGGVLINLDRPTCIENFRRLGVKNIENLIGPYRQQGVFMLLEQGLVTASEFRDELRKQSTEPMTDIQIDTAWNSFLVDIPTFKLDLLLKLRESYVVYLVSNTNVIHWEWSCQNVFQYKSLHVNDYFEKMFLSFEIHCAKPEVEMFQKVIERTALIPEETLFIDDAEANCKTAQSLGINTYQAKTEESWGHLFE</sequence>
<dbReference type="PANTHER" id="PTHR43611:SF3">
    <property type="entry name" value="FLAVIN MONONUCLEOTIDE HYDROLASE 1, CHLOROPLATIC"/>
    <property type="match status" value="1"/>
</dbReference>
<dbReference type="InterPro" id="IPR023214">
    <property type="entry name" value="HAD_sf"/>
</dbReference>
<organism evidence="1">
    <name type="scientific">termite gut metagenome</name>
    <dbReference type="NCBI Taxonomy" id="433724"/>
    <lineage>
        <taxon>unclassified sequences</taxon>
        <taxon>metagenomes</taxon>
        <taxon>organismal metagenomes</taxon>
    </lineage>
</organism>
<dbReference type="SFLD" id="SFLDG01129">
    <property type="entry name" value="C1.5:_HAD__Beta-PGM__Phosphata"/>
    <property type="match status" value="1"/>
</dbReference>
<dbReference type="InterPro" id="IPR023198">
    <property type="entry name" value="PGP-like_dom2"/>
</dbReference>
<accession>A0A5J4R208</accession>
<keyword evidence="1" id="KW-0378">Hydrolase</keyword>
<dbReference type="SFLD" id="SFLDS00003">
    <property type="entry name" value="Haloacid_Dehalogenase"/>
    <property type="match status" value="1"/>
</dbReference>
<dbReference type="Pfam" id="PF00702">
    <property type="entry name" value="Hydrolase"/>
    <property type="match status" value="1"/>
</dbReference>
<dbReference type="EC" id="3.1.3.-" evidence="1"/>
<dbReference type="SUPFAM" id="SSF56784">
    <property type="entry name" value="HAD-like"/>
    <property type="match status" value="1"/>
</dbReference>